<protein>
    <recommendedName>
        <fullName evidence="7">Phosphatidylglycerol--prolipoprotein diacylglyceryl transferase</fullName>
        <ecNumber evidence="7">2.5.1.145</ecNumber>
    </recommendedName>
</protein>
<dbReference type="PANTHER" id="PTHR30589:SF0">
    <property type="entry name" value="PHOSPHATIDYLGLYCEROL--PROLIPOPROTEIN DIACYLGLYCERYL TRANSFERASE"/>
    <property type="match status" value="1"/>
</dbReference>
<feature type="transmembrane region" description="Helical" evidence="7">
    <location>
        <begin position="18"/>
        <end position="35"/>
    </location>
</feature>
<reference evidence="9 10" key="1">
    <citation type="submission" date="2020-08" db="EMBL/GenBank/DDBJ databases">
        <title>Genomic Encyclopedia of Type Strains, Phase IV (KMG-IV): sequencing the most valuable type-strain genomes for metagenomic binning, comparative biology and taxonomic classification.</title>
        <authorList>
            <person name="Goeker M."/>
        </authorList>
    </citation>
    <scope>NUCLEOTIDE SEQUENCE [LARGE SCALE GENOMIC DNA]</scope>
    <source>
        <strain evidence="9 10">DSM 11275</strain>
    </source>
</reference>
<feature type="region of interest" description="Disordered" evidence="8">
    <location>
        <begin position="268"/>
        <end position="297"/>
    </location>
</feature>
<dbReference type="Proteomes" id="UP000539075">
    <property type="component" value="Unassembled WGS sequence"/>
</dbReference>
<sequence>MTLPHIDPVALSIGNLQLRWYGLMYLAGFGLGWWLGRWRASRPNSGWRASDVDDLLTCVMIGIILGGRLGYVLFYDLPVYLSDPMEILRIWNGGMSFHGGLLGVLGAFWYFAHSRHRSFLDISDLVAPLIPPGLFFGRLGNYINGELWGKVTDSPWGVIFPGAGPYPRHPSQLYEALLEGIVLFTVVWIYSLKPRKRGAVSGLFALGYGVFRFAVEFVRVPDAQLGYLAFGWLTMGQVLCLPLIAVGLWLLCRSAPIAQPGMHVMLDRRGSGPQSGDSGSDSENGRQRKNKKNKHKK</sequence>
<keyword evidence="5 7" id="KW-1133">Transmembrane helix</keyword>
<dbReference type="EC" id="2.5.1.145" evidence="7"/>
<evidence type="ECO:0000313" key="10">
    <source>
        <dbReference type="Proteomes" id="UP000539075"/>
    </source>
</evidence>
<dbReference type="NCBIfam" id="TIGR00544">
    <property type="entry name" value="lgt"/>
    <property type="match status" value="1"/>
</dbReference>
<comment type="pathway">
    <text evidence="7">Protein modification; lipoprotein biosynthesis (diacylglyceryl transfer).</text>
</comment>
<gene>
    <name evidence="7" type="primary">lgt</name>
    <name evidence="9" type="ORF">HNQ38_001209</name>
</gene>
<feature type="binding site" evidence="7">
    <location>
        <position position="138"/>
    </location>
    <ligand>
        <name>a 1,2-diacyl-sn-glycero-3-phospho-(1'-sn-glycerol)</name>
        <dbReference type="ChEBI" id="CHEBI:64716"/>
    </ligand>
</feature>
<accession>A0A7W8FFQ4</accession>
<comment type="similarity">
    <text evidence="1 7">Belongs to the Lgt family.</text>
</comment>
<keyword evidence="3 7" id="KW-0808">Transferase</keyword>
<dbReference type="GO" id="GO:0008961">
    <property type="term" value="F:phosphatidylglycerol-prolipoprotein diacylglyceryl transferase activity"/>
    <property type="evidence" value="ECO:0007669"/>
    <property type="project" value="UniProtKB-UniRule"/>
</dbReference>
<dbReference type="GO" id="GO:0005886">
    <property type="term" value="C:plasma membrane"/>
    <property type="evidence" value="ECO:0007669"/>
    <property type="project" value="UniProtKB-SubCell"/>
</dbReference>
<keyword evidence="2 7" id="KW-1003">Cell membrane</keyword>
<feature type="transmembrane region" description="Helical" evidence="7">
    <location>
        <begin position="227"/>
        <end position="252"/>
    </location>
</feature>
<feature type="transmembrane region" description="Helical" evidence="7">
    <location>
        <begin position="95"/>
        <end position="113"/>
    </location>
</feature>
<feature type="compositionally biased region" description="Low complexity" evidence="8">
    <location>
        <begin position="271"/>
        <end position="282"/>
    </location>
</feature>
<comment type="catalytic activity">
    <reaction evidence="7">
        <text>L-cysteinyl-[prolipoprotein] + a 1,2-diacyl-sn-glycero-3-phospho-(1'-sn-glycerol) = an S-1,2-diacyl-sn-glyceryl-L-cysteinyl-[prolipoprotein] + sn-glycerol 1-phosphate + H(+)</text>
        <dbReference type="Rhea" id="RHEA:56712"/>
        <dbReference type="Rhea" id="RHEA-COMP:14679"/>
        <dbReference type="Rhea" id="RHEA-COMP:14680"/>
        <dbReference type="ChEBI" id="CHEBI:15378"/>
        <dbReference type="ChEBI" id="CHEBI:29950"/>
        <dbReference type="ChEBI" id="CHEBI:57685"/>
        <dbReference type="ChEBI" id="CHEBI:64716"/>
        <dbReference type="ChEBI" id="CHEBI:140658"/>
        <dbReference type="EC" id="2.5.1.145"/>
    </reaction>
</comment>
<keyword evidence="6 7" id="KW-0472">Membrane</keyword>
<evidence type="ECO:0000256" key="3">
    <source>
        <dbReference type="ARBA" id="ARBA00022679"/>
    </source>
</evidence>
<evidence type="ECO:0000256" key="4">
    <source>
        <dbReference type="ARBA" id="ARBA00022692"/>
    </source>
</evidence>
<dbReference type="EMBL" id="JACHGO010000003">
    <property type="protein sequence ID" value="MBB5143121.1"/>
    <property type="molecule type" value="Genomic_DNA"/>
</dbReference>
<evidence type="ECO:0000256" key="6">
    <source>
        <dbReference type="ARBA" id="ARBA00023136"/>
    </source>
</evidence>
<comment type="function">
    <text evidence="7">Catalyzes the transfer of the diacylglyceryl group from phosphatidylglycerol to the sulfhydryl group of the N-terminal cysteine of a prolipoprotein, the first step in the formation of mature lipoproteins.</text>
</comment>
<feature type="compositionally biased region" description="Basic residues" evidence="8">
    <location>
        <begin position="287"/>
        <end position="297"/>
    </location>
</feature>
<dbReference type="PANTHER" id="PTHR30589">
    <property type="entry name" value="PROLIPOPROTEIN DIACYLGLYCERYL TRANSFERASE"/>
    <property type="match status" value="1"/>
</dbReference>
<comment type="caution">
    <text evidence="9">The sequence shown here is derived from an EMBL/GenBank/DDBJ whole genome shotgun (WGS) entry which is preliminary data.</text>
</comment>
<keyword evidence="9" id="KW-0449">Lipoprotein</keyword>
<evidence type="ECO:0000256" key="5">
    <source>
        <dbReference type="ARBA" id="ARBA00022989"/>
    </source>
</evidence>
<feature type="transmembrane region" description="Helical" evidence="7">
    <location>
        <begin position="198"/>
        <end position="215"/>
    </location>
</feature>
<dbReference type="GO" id="GO:0042158">
    <property type="term" value="P:lipoprotein biosynthetic process"/>
    <property type="evidence" value="ECO:0007669"/>
    <property type="project" value="UniProtKB-UniRule"/>
</dbReference>
<evidence type="ECO:0000256" key="2">
    <source>
        <dbReference type="ARBA" id="ARBA00022475"/>
    </source>
</evidence>
<dbReference type="InterPro" id="IPR001640">
    <property type="entry name" value="Lgt"/>
</dbReference>
<dbReference type="UniPathway" id="UPA00664"/>
<dbReference type="Pfam" id="PF01790">
    <property type="entry name" value="LGT"/>
    <property type="match status" value="1"/>
</dbReference>
<dbReference type="PROSITE" id="PS01311">
    <property type="entry name" value="LGT"/>
    <property type="match status" value="1"/>
</dbReference>
<organism evidence="9 10">
    <name type="scientific">Desulfovibrio intestinalis</name>
    <dbReference type="NCBI Taxonomy" id="58621"/>
    <lineage>
        <taxon>Bacteria</taxon>
        <taxon>Pseudomonadati</taxon>
        <taxon>Thermodesulfobacteriota</taxon>
        <taxon>Desulfovibrionia</taxon>
        <taxon>Desulfovibrionales</taxon>
        <taxon>Desulfovibrionaceae</taxon>
        <taxon>Desulfovibrio</taxon>
    </lineage>
</organism>
<comment type="subcellular location">
    <subcellularLocation>
        <location evidence="7">Cell membrane</location>
        <topology evidence="7">Multi-pass membrane protein</topology>
    </subcellularLocation>
</comment>
<evidence type="ECO:0000313" key="9">
    <source>
        <dbReference type="EMBL" id="MBB5143121.1"/>
    </source>
</evidence>
<evidence type="ECO:0000256" key="7">
    <source>
        <dbReference type="HAMAP-Rule" id="MF_01147"/>
    </source>
</evidence>
<feature type="transmembrane region" description="Helical" evidence="7">
    <location>
        <begin position="55"/>
        <end position="75"/>
    </location>
</feature>
<dbReference type="HAMAP" id="MF_01147">
    <property type="entry name" value="Lgt"/>
    <property type="match status" value="1"/>
</dbReference>
<keyword evidence="4 7" id="KW-0812">Transmembrane</keyword>
<evidence type="ECO:0000256" key="8">
    <source>
        <dbReference type="SAM" id="MobiDB-lite"/>
    </source>
</evidence>
<name>A0A7W8FFQ4_9BACT</name>
<keyword evidence="10" id="KW-1185">Reference proteome</keyword>
<proteinExistence type="inferred from homology"/>
<evidence type="ECO:0000256" key="1">
    <source>
        <dbReference type="ARBA" id="ARBA00007150"/>
    </source>
</evidence>
<dbReference type="AlphaFoldDB" id="A0A7W8FFQ4"/>